<feature type="transmembrane region" description="Helical" evidence="1">
    <location>
        <begin position="404"/>
        <end position="425"/>
    </location>
</feature>
<dbReference type="Pfam" id="PF18949">
    <property type="entry name" value="DUF5693"/>
    <property type="match status" value="1"/>
</dbReference>
<keyword evidence="1" id="KW-0812">Transmembrane</keyword>
<gene>
    <name evidence="2" type="ORF">HYR64_09965</name>
</gene>
<comment type="caution">
    <text evidence="2">The sequence shown here is derived from an EMBL/GenBank/DDBJ whole genome shotgun (WGS) entry which is preliminary data.</text>
</comment>
<name>A0A931LTY5_FIMGI</name>
<feature type="transmembrane region" description="Helical" evidence="1">
    <location>
        <begin position="12"/>
        <end position="31"/>
    </location>
</feature>
<keyword evidence="1" id="KW-0472">Membrane</keyword>
<feature type="transmembrane region" description="Helical" evidence="1">
    <location>
        <begin position="521"/>
        <end position="538"/>
    </location>
</feature>
<feature type="transmembrane region" description="Helical" evidence="1">
    <location>
        <begin position="580"/>
        <end position="601"/>
    </location>
</feature>
<feature type="transmembrane region" description="Helical" evidence="1">
    <location>
        <begin position="437"/>
        <end position="456"/>
    </location>
</feature>
<keyword evidence="1" id="KW-1133">Transmembrane helix</keyword>
<sequence length="614" mass="65114">MLDGPVSLPRWLIPALVLSAILASLSIGYRFRVESRNKAATLAIEIETAEAVSIAQGFDLDESLRRLKAKGVGALVLSEETVADLINVHRVEFSSGPALSGEEETLARVLQAMRRRYPRLAVAAVAGKIDLSGPSMPSEYAIRTLSVGLNPDEAARARRAGLRVVARFANPLGVTDAYVRETLRLAVSQGADVFLPQGDQVLGRRGSILALEAALQEFGVLYASPEFTKIGGDANVVADIPGSVVRLHSALAAELDKLPIAEAVDRYARAARERNQRILLLRPVSFGSETPLDDLEDFVDRVAKAARRQGGEIGVAKPFEEPGVPQALFVLIGLSIAPVLAWTGALFLPARWSGTVWGLSLAAGLSCAFPAARPGMAFLAAVALPILAFIVLEARAGTKWPLEYLVVSLISLVGGLCVAGLLNGLPYLIRAEQFEGVKVAVFLPIAAVGAFFFARFSNLGGALRGPVTWGQAALALGLLGLLAFMISRTGNDNPAGVSGLELRARSILDALLFVRPRTKEFLIGHPLLVIGICMLIRSRSGRMVETYGGWTALALMAGAVGQTDLVNTMCHLHTPVTLSLVRIAVGWVAGGILGSVLWLAVSRWGQAPNDLGSS</sequence>
<evidence type="ECO:0000256" key="1">
    <source>
        <dbReference type="SAM" id="Phobius"/>
    </source>
</evidence>
<protein>
    <submittedName>
        <fullName evidence="2">Uncharacterized protein</fullName>
    </submittedName>
</protein>
<organism evidence="2 3">
    <name type="scientific">Fimbriimonas ginsengisoli</name>
    <dbReference type="NCBI Taxonomy" id="1005039"/>
    <lineage>
        <taxon>Bacteria</taxon>
        <taxon>Bacillati</taxon>
        <taxon>Armatimonadota</taxon>
        <taxon>Fimbriimonadia</taxon>
        <taxon>Fimbriimonadales</taxon>
        <taxon>Fimbriimonadaceae</taxon>
        <taxon>Fimbriimonas</taxon>
    </lineage>
</organism>
<dbReference type="InterPro" id="IPR043748">
    <property type="entry name" value="DUF5693"/>
</dbReference>
<proteinExistence type="predicted"/>
<accession>A0A931LTY5</accession>
<dbReference type="EMBL" id="JACOSL010000062">
    <property type="protein sequence ID" value="MBI1757418.1"/>
    <property type="molecule type" value="Genomic_DNA"/>
</dbReference>
<dbReference type="Proteomes" id="UP000727962">
    <property type="component" value="Unassembled WGS sequence"/>
</dbReference>
<feature type="transmembrane region" description="Helical" evidence="1">
    <location>
        <begin position="468"/>
        <end position="486"/>
    </location>
</feature>
<evidence type="ECO:0000313" key="2">
    <source>
        <dbReference type="EMBL" id="MBI1757418.1"/>
    </source>
</evidence>
<reference evidence="2" key="1">
    <citation type="submission" date="2020-07" db="EMBL/GenBank/DDBJ databases">
        <title>Huge and variable diversity of episymbiotic CPR bacteria and DPANN archaea in groundwater ecosystems.</title>
        <authorList>
            <person name="He C.Y."/>
            <person name="Keren R."/>
            <person name="Whittaker M."/>
            <person name="Farag I.F."/>
            <person name="Doudna J."/>
            <person name="Cate J.H.D."/>
            <person name="Banfield J.F."/>
        </authorList>
    </citation>
    <scope>NUCLEOTIDE SEQUENCE</scope>
    <source>
        <strain evidence="2">NC_groundwater_17_Pr7_B-0.1um_64_12</strain>
    </source>
</reference>
<feature type="transmembrane region" description="Helical" evidence="1">
    <location>
        <begin position="327"/>
        <end position="348"/>
    </location>
</feature>
<evidence type="ECO:0000313" key="3">
    <source>
        <dbReference type="Proteomes" id="UP000727962"/>
    </source>
</evidence>
<dbReference type="AlphaFoldDB" id="A0A931LTY5"/>
<feature type="transmembrane region" description="Helical" evidence="1">
    <location>
        <begin position="378"/>
        <end position="398"/>
    </location>
</feature>